<protein>
    <submittedName>
        <fullName evidence="2">Putative determination of adult lifespan</fullName>
    </submittedName>
</protein>
<dbReference type="InterPro" id="IPR038838">
    <property type="entry name" value="TRIR"/>
</dbReference>
<accession>A0A0K8RDT3</accession>
<reference evidence="2" key="1">
    <citation type="submission" date="2012-12" db="EMBL/GenBank/DDBJ databases">
        <title>Identification and characterization of a phenylalanine ammonia-lyase gene family in Isatis indigotica Fort.</title>
        <authorList>
            <person name="Liu Q."/>
            <person name="Chen J."/>
            <person name="Zhou X."/>
            <person name="Di P."/>
            <person name="Xiao Y."/>
            <person name="Xuan H."/>
            <person name="Zhang L."/>
            <person name="Chen W."/>
        </authorList>
    </citation>
    <scope>NUCLEOTIDE SEQUENCE</scope>
    <source>
        <tissue evidence="2">Salivary gland</tissue>
    </source>
</reference>
<dbReference type="PANTHER" id="PTHR34753">
    <property type="entry name" value="TELOMERASE RNA COMPONENT INTERACTING RNASE"/>
    <property type="match status" value="1"/>
</dbReference>
<feature type="compositionally biased region" description="Low complexity" evidence="1">
    <location>
        <begin position="1"/>
        <end position="24"/>
    </location>
</feature>
<evidence type="ECO:0000313" key="2">
    <source>
        <dbReference type="EMBL" id="JAA69028.1"/>
    </source>
</evidence>
<organism evidence="2">
    <name type="scientific">Ixodes ricinus</name>
    <name type="common">Common tick</name>
    <name type="synonym">Acarus ricinus</name>
    <dbReference type="NCBI Taxonomy" id="34613"/>
    <lineage>
        <taxon>Eukaryota</taxon>
        <taxon>Metazoa</taxon>
        <taxon>Ecdysozoa</taxon>
        <taxon>Arthropoda</taxon>
        <taxon>Chelicerata</taxon>
        <taxon>Arachnida</taxon>
        <taxon>Acari</taxon>
        <taxon>Parasitiformes</taxon>
        <taxon>Ixodida</taxon>
        <taxon>Ixodoidea</taxon>
        <taxon>Ixodidae</taxon>
        <taxon>Ixodinae</taxon>
        <taxon>Ixodes</taxon>
    </lineage>
</organism>
<proteinExistence type="evidence at transcript level"/>
<dbReference type="AlphaFoldDB" id="A0A0K8RDT3"/>
<sequence length="103" mass="11584">MQEACQQQAQSQADDAQFAAPAPQVTVKTERDADDSGAAKKRALPFVGKRRGGKVLKTGVVHKPKVDDEEELPKDAWSRYLAEVRKYRERSCDDEEKTRPLVK</sequence>
<feature type="region of interest" description="Disordered" evidence="1">
    <location>
        <begin position="1"/>
        <end position="45"/>
    </location>
</feature>
<name>A0A0K8RDT3_IXORI</name>
<dbReference type="EMBL" id="GADI01004780">
    <property type="protein sequence ID" value="JAA69028.1"/>
    <property type="molecule type" value="mRNA"/>
</dbReference>
<dbReference type="GO" id="GO:0008408">
    <property type="term" value="F:3'-5' exonuclease activity"/>
    <property type="evidence" value="ECO:0007669"/>
    <property type="project" value="InterPro"/>
</dbReference>
<evidence type="ECO:0000256" key="1">
    <source>
        <dbReference type="SAM" id="MobiDB-lite"/>
    </source>
</evidence>
<dbReference type="GO" id="GO:0008409">
    <property type="term" value="F:5'-3' exonuclease activity"/>
    <property type="evidence" value="ECO:0007669"/>
    <property type="project" value="InterPro"/>
</dbReference>
<dbReference type="PANTHER" id="PTHR34753:SF1">
    <property type="entry name" value="TELOMERASE RNA COMPONENT INTERACTING RNASE"/>
    <property type="match status" value="1"/>
</dbReference>